<dbReference type="EMBL" id="JAWHXQ010000171">
    <property type="protein sequence ID" value="MDV0614921.1"/>
    <property type="molecule type" value="Genomic_DNA"/>
</dbReference>
<name>A0AAE4MXQ6_9ENTR</name>
<sequence>MSYMRQQVSARMMTRYQNNYHFGGNL</sequence>
<feature type="non-terminal residue" evidence="1">
    <location>
        <position position="1"/>
    </location>
</feature>
<accession>A0AAE4MXQ6</accession>
<protein>
    <submittedName>
        <fullName evidence="1">Conjugal transfer protein TraH</fullName>
    </submittedName>
</protein>
<reference evidence="1" key="1">
    <citation type="submission" date="2023-10" db="EMBL/GenBank/DDBJ databases">
        <title>Surveillance and assessment of the effects of hospital wastewater treatment on clearance of pathogenic bacterial and antimicrobial resistance genes.</title>
        <authorList>
            <person name="Wu Y."/>
        </authorList>
    </citation>
    <scope>NUCLEOTIDE SEQUENCE</scope>
    <source>
        <strain evidence="1">23-M-SY-8</strain>
    </source>
</reference>
<gene>
    <name evidence="1" type="ORF">RZO73_31235</name>
</gene>
<organism evidence="1 2">
    <name type="scientific">Klebsiella quasipneumoniae subsp. similipneumoniae</name>
    <dbReference type="NCBI Taxonomy" id="1463164"/>
    <lineage>
        <taxon>Bacteria</taxon>
        <taxon>Pseudomonadati</taxon>
        <taxon>Pseudomonadota</taxon>
        <taxon>Gammaproteobacteria</taxon>
        <taxon>Enterobacterales</taxon>
        <taxon>Enterobacteriaceae</taxon>
        <taxon>Klebsiella/Raoultella group</taxon>
        <taxon>Klebsiella</taxon>
        <taxon>Klebsiella pneumoniae complex</taxon>
    </lineage>
</organism>
<evidence type="ECO:0000313" key="2">
    <source>
        <dbReference type="Proteomes" id="UP001187239"/>
    </source>
</evidence>
<evidence type="ECO:0000313" key="1">
    <source>
        <dbReference type="EMBL" id="MDV0614921.1"/>
    </source>
</evidence>
<dbReference type="Proteomes" id="UP001187239">
    <property type="component" value="Unassembled WGS sequence"/>
</dbReference>
<dbReference type="RefSeq" id="WP_077251975.1">
    <property type="nucleotide sequence ID" value="NZ_JAWHXQ010000171.1"/>
</dbReference>
<comment type="caution">
    <text evidence="1">The sequence shown here is derived from an EMBL/GenBank/DDBJ whole genome shotgun (WGS) entry which is preliminary data.</text>
</comment>
<proteinExistence type="predicted"/>
<dbReference type="AlphaFoldDB" id="A0AAE4MXQ6"/>